<evidence type="ECO:0000313" key="4">
    <source>
        <dbReference type="EMBL" id="MCE0481779.1"/>
    </source>
</evidence>
<protein>
    <recommendedName>
        <fullName evidence="3">Leucine-rich repeat-containing N-terminal plant-type domain-containing protein</fullName>
    </recommendedName>
</protein>
<sequence length="114" mass="12658">MKSLPQKLIYKLNPEILTQKSSTKEEKDAKSKRLIISGTQLALGQDRDGIIITKANYQALEALRQELVDPKGYLRSWNDSGYGACSGTWVGINCARGQVIAIQLPLKGLKRQNN</sequence>
<organism evidence="4 5">
    <name type="scientific">Datura stramonium</name>
    <name type="common">Jimsonweed</name>
    <name type="synonym">Common thornapple</name>
    <dbReference type="NCBI Taxonomy" id="4076"/>
    <lineage>
        <taxon>Eukaryota</taxon>
        <taxon>Viridiplantae</taxon>
        <taxon>Streptophyta</taxon>
        <taxon>Embryophyta</taxon>
        <taxon>Tracheophyta</taxon>
        <taxon>Spermatophyta</taxon>
        <taxon>Magnoliopsida</taxon>
        <taxon>eudicotyledons</taxon>
        <taxon>Gunneridae</taxon>
        <taxon>Pentapetalae</taxon>
        <taxon>asterids</taxon>
        <taxon>lamiids</taxon>
        <taxon>Solanales</taxon>
        <taxon>Solanaceae</taxon>
        <taxon>Solanoideae</taxon>
        <taxon>Datureae</taxon>
        <taxon>Datura</taxon>
    </lineage>
</organism>
<evidence type="ECO:0000256" key="1">
    <source>
        <dbReference type="ARBA" id="ARBA00022614"/>
    </source>
</evidence>
<dbReference type="InterPro" id="IPR032675">
    <property type="entry name" value="LRR_dom_sf"/>
</dbReference>
<name>A0ABS8VLU3_DATST</name>
<keyword evidence="5" id="KW-1185">Reference proteome</keyword>
<feature type="domain" description="Leucine-rich repeat-containing N-terminal plant-type" evidence="3">
    <location>
        <begin position="58"/>
        <end position="94"/>
    </location>
</feature>
<evidence type="ECO:0000313" key="5">
    <source>
        <dbReference type="Proteomes" id="UP000823775"/>
    </source>
</evidence>
<accession>A0ABS8VLU3</accession>
<evidence type="ECO:0000256" key="2">
    <source>
        <dbReference type="ARBA" id="ARBA00022737"/>
    </source>
</evidence>
<reference evidence="4 5" key="1">
    <citation type="journal article" date="2021" name="BMC Genomics">
        <title>Datura genome reveals duplications of psychoactive alkaloid biosynthetic genes and high mutation rate following tissue culture.</title>
        <authorList>
            <person name="Rajewski A."/>
            <person name="Carter-House D."/>
            <person name="Stajich J."/>
            <person name="Litt A."/>
        </authorList>
    </citation>
    <scope>NUCLEOTIDE SEQUENCE [LARGE SCALE GENOMIC DNA]</scope>
    <source>
        <strain evidence="4">AR-01</strain>
    </source>
</reference>
<proteinExistence type="predicted"/>
<dbReference type="InterPro" id="IPR013210">
    <property type="entry name" value="LRR_N_plant-typ"/>
</dbReference>
<keyword evidence="2" id="KW-0677">Repeat</keyword>
<gene>
    <name evidence="4" type="ORF">HAX54_039824</name>
</gene>
<comment type="caution">
    <text evidence="4">The sequence shown here is derived from an EMBL/GenBank/DDBJ whole genome shotgun (WGS) entry which is preliminary data.</text>
</comment>
<dbReference type="Proteomes" id="UP000823775">
    <property type="component" value="Unassembled WGS sequence"/>
</dbReference>
<dbReference type="Pfam" id="PF08263">
    <property type="entry name" value="LRRNT_2"/>
    <property type="match status" value="1"/>
</dbReference>
<evidence type="ECO:0000259" key="3">
    <source>
        <dbReference type="Pfam" id="PF08263"/>
    </source>
</evidence>
<dbReference type="EMBL" id="JACEIK010005554">
    <property type="protein sequence ID" value="MCE0481779.1"/>
    <property type="molecule type" value="Genomic_DNA"/>
</dbReference>
<dbReference type="Gene3D" id="3.80.10.10">
    <property type="entry name" value="Ribonuclease Inhibitor"/>
    <property type="match status" value="1"/>
</dbReference>
<keyword evidence="1" id="KW-0433">Leucine-rich repeat</keyword>